<feature type="transmembrane region" description="Helical" evidence="5">
    <location>
        <begin position="65"/>
        <end position="82"/>
    </location>
</feature>
<feature type="transmembrane region" description="Helical" evidence="5">
    <location>
        <begin position="89"/>
        <end position="105"/>
    </location>
</feature>
<proteinExistence type="predicted"/>
<evidence type="ECO:0000256" key="1">
    <source>
        <dbReference type="ARBA" id="ARBA00004141"/>
    </source>
</evidence>
<feature type="domain" description="Integral membrane bound transporter" evidence="6">
    <location>
        <begin position="178"/>
        <end position="222"/>
    </location>
</feature>
<keyword evidence="3 5" id="KW-1133">Transmembrane helix</keyword>
<feature type="transmembrane region" description="Helical" evidence="5">
    <location>
        <begin position="6"/>
        <end position="32"/>
    </location>
</feature>
<dbReference type="GO" id="GO:0016020">
    <property type="term" value="C:membrane"/>
    <property type="evidence" value="ECO:0007669"/>
    <property type="project" value="UniProtKB-SubCell"/>
</dbReference>
<feature type="transmembrane region" description="Helical" evidence="5">
    <location>
        <begin position="164"/>
        <end position="184"/>
    </location>
</feature>
<evidence type="ECO:0000313" key="7">
    <source>
        <dbReference type="EMBL" id="EQD47653.1"/>
    </source>
</evidence>
<evidence type="ECO:0000256" key="2">
    <source>
        <dbReference type="ARBA" id="ARBA00022692"/>
    </source>
</evidence>
<keyword evidence="2 5" id="KW-0812">Transmembrane</keyword>
<organism evidence="7">
    <name type="scientific">mine drainage metagenome</name>
    <dbReference type="NCBI Taxonomy" id="410659"/>
    <lineage>
        <taxon>unclassified sequences</taxon>
        <taxon>metagenomes</taxon>
        <taxon>ecological metagenomes</taxon>
    </lineage>
</organism>
<evidence type="ECO:0000259" key="6">
    <source>
        <dbReference type="Pfam" id="PF13515"/>
    </source>
</evidence>
<gene>
    <name evidence="7" type="ORF">B1B_12240</name>
</gene>
<evidence type="ECO:0000256" key="3">
    <source>
        <dbReference type="ARBA" id="ARBA00022989"/>
    </source>
</evidence>
<dbReference type="Pfam" id="PF13515">
    <property type="entry name" value="FUSC_2"/>
    <property type="match status" value="1"/>
</dbReference>
<accession>T0ZSM0</accession>
<evidence type="ECO:0000256" key="4">
    <source>
        <dbReference type="ARBA" id="ARBA00023136"/>
    </source>
</evidence>
<comment type="subcellular location">
    <subcellularLocation>
        <location evidence="1">Membrane</location>
        <topology evidence="1">Multi-pass membrane protein</topology>
    </subcellularLocation>
</comment>
<dbReference type="InterPro" id="IPR049453">
    <property type="entry name" value="Memb_transporter_dom"/>
</dbReference>
<reference evidence="7" key="1">
    <citation type="submission" date="2013-08" db="EMBL/GenBank/DDBJ databases">
        <authorList>
            <person name="Mendez C."/>
            <person name="Richter M."/>
            <person name="Ferrer M."/>
            <person name="Sanchez J."/>
        </authorList>
    </citation>
    <scope>NUCLEOTIDE SEQUENCE</scope>
</reference>
<name>T0ZSM0_9ZZZZ</name>
<comment type="caution">
    <text evidence="7">The sequence shown here is derived from an EMBL/GenBank/DDBJ whole genome shotgun (WGS) entry which is preliminary data.</text>
</comment>
<sequence>MVLPLGFGVLLGQLGPSVLVSIGALNVLLILLTTEPDRWWKVLGVAAIVNAAAFTAGAALGMVSILMAVPLAGLAILTIEVLSYRTARPELMIVVSACFVIGLGLRTGRSVFLPGVFGSFLLGGAWALILVALSARWHRDRPDAFPPTEPLGEALLGRVGRAHWISAFATGVAISIGLAVGVVLRLPRDYWVLLTTIVVMRSSLTATLERMGSRVVGTILGA</sequence>
<dbReference type="EMBL" id="AUZY01008015">
    <property type="protein sequence ID" value="EQD47653.1"/>
    <property type="molecule type" value="Genomic_DNA"/>
</dbReference>
<protein>
    <submittedName>
        <fullName evidence="7">Membrane protein</fullName>
    </submittedName>
</protein>
<keyword evidence="4 5" id="KW-0472">Membrane</keyword>
<feature type="transmembrane region" description="Helical" evidence="5">
    <location>
        <begin position="111"/>
        <end position="133"/>
    </location>
</feature>
<evidence type="ECO:0000256" key="5">
    <source>
        <dbReference type="SAM" id="Phobius"/>
    </source>
</evidence>
<reference evidence="7" key="2">
    <citation type="journal article" date="2014" name="ISME J.">
        <title>Microbial stratification in low pH oxic and suboxic macroscopic growths along an acid mine drainage.</title>
        <authorList>
            <person name="Mendez-Garcia C."/>
            <person name="Mesa V."/>
            <person name="Sprenger R.R."/>
            <person name="Richter M."/>
            <person name="Diez M.S."/>
            <person name="Solano J."/>
            <person name="Bargiela R."/>
            <person name="Golyshina O.V."/>
            <person name="Manteca A."/>
            <person name="Ramos J.L."/>
            <person name="Gallego J.R."/>
            <person name="Llorente I."/>
            <person name="Martins Dos Santos V.A."/>
            <person name="Jensen O.N."/>
            <person name="Pelaez A.I."/>
            <person name="Sanchez J."/>
            <person name="Ferrer M."/>
        </authorList>
    </citation>
    <scope>NUCLEOTIDE SEQUENCE</scope>
</reference>
<feature type="transmembrane region" description="Helical" evidence="5">
    <location>
        <begin position="39"/>
        <end position="59"/>
    </location>
</feature>
<dbReference type="AlphaFoldDB" id="T0ZSM0"/>
<feature type="non-terminal residue" evidence="7">
    <location>
        <position position="222"/>
    </location>
</feature>